<dbReference type="Proteomes" id="UP000280344">
    <property type="component" value="Chromosome"/>
</dbReference>
<evidence type="ECO:0000256" key="5">
    <source>
        <dbReference type="ARBA" id="ARBA00023136"/>
    </source>
</evidence>
<feature type="region of interest" description="Disordered" evidence="6">
    <location>
        <begin position="62"/>
        <end position="95"/>
    </location>
</feature>
<dbReference type="AlphaFoldDB" id="A0A3S9PXT3"/>
<organism evidence="9 10">
    <name type="scientific">Flaviflexus ciconiae</name>
    <dbReference type="NCBI Taxonomy" id="2496867"/>
    <lineage>
        <taxon>Bacteria</taxon>
        <taxon>Bacillati</taxon>
        <taxon>Actinomycetota</taxon>
        <taxon>Actinomycetes</taxon>
        <taxon>Actinomycetales</taxon>
        <taxon>Actinomycetaceae</taxon>
        <taxon>Flaviflexus</taxon>
    </lineage>
</organism>
<dbReference type="InterPro" id="IPR027379">
    <property type="entry name" value="CLS_N"/>
</dbReference>
<dbReference type="Pfam" id="PF13396">
    <property type="entry name" value="PLDc_N"/>
    <property type="match status" value="1"/>
</dbReference>
<proteinExistence type="predicted"/>
<reference evidence="9 10" key="1">
    <citation type="submission" date="2018-12" db="EMBL/GenBank/DDBJ databases">
        <title>Complete genome sequence of Flaviflexus sp. H23T48.</title>
        <authorList>
            <person name="Bae J.-W."/>
            <person name="Lee J.-Y."/>
        </authorList>
    </citation>
    <scope>NUCLEOTIDE SEQUENCE [LARGE SCALE GENOMIC DNA]</scope>
    <source>
        <strain evidence="9 10">H23T48</strain>
    </source>
</reference>
<evidence type="ECO:0000256" key="6">
    <source>
        <dbReference type="SAM" id="MobiDB-lite"/>
    </source>
</evidence>
<dbReference type="GO" id="GO:0005886">
    <property type="term" value="C:plasma membrane"/>
    <property type="evidence" value="ECO:0007669"/>
    <property type="project" value="UniProtKB-SubCell"/>
</dbReference>
<gene>
    <name evidence="9" type="ORF">EJ997_07315</name>
</gene>
<evidence type="ECO:0000256" key="2">
    <source>
        <dbReference type="ARBA" id="ARBA00022475"/>
    </source>
</evidence>
<evidence type="ECO:0000259" key="8">
    <source>
        <dbReference type="Pfam" id="PF13396"/>
    </source>
</evidence>
<dbReference type="OrthoDB" id="3298527at2"/>
<sequence>MPRLIAVLLLVAIVVYAFIVAVRMDPKKSPAGINKWVWVIFTILPPVIGSIIFLVANYVTNSKNNPRRGGPDFLGPLSRDQGPRPGPMAPDDDPDFLRELEEELRRAQYDKKLRDHEDDSDSSSS</sequence>
<evidence type="ECO:0000256" key="7">
    <source>
        <dbReference type="SAM" id="Phobius"/>
    </source>
</evidence>
<dbReference type="RefSeq" id="WP_126703976.1">
    <property type="nucleotide sequence ID" value="NZ_CP034593.1"/>
</dbReference>
<keyword evidence="4 7" id="KW-1133">Transmembrane helix</keyword>
<keyword evidence="10" id="KW-1185">Reference proteome</keyword>
<keyword evidence="5 7" id="KW-0472">Membrane</keyword>
<accession>A0A3S9PXT3</accession>
<evidence type="ECO:0000256" key="3">
    <source>
        <dbReference type="ARBA" id="ARBA00022692"/>
    </source>
</evidence>
<evidence type="ECO:0000256" key="4">
    <source>
        <dbReference type="ARBA" id="ARBA00022989"/>
    </source>
</evidence>
<dbReference type="EMBL" id="CP034593">
    <property type="protein sequence ID" value="AZQ77171.1"/>
    <property type="molecule type" value="Genomic_DNA"/>
</dbReference>
<keyword evidence="3 7" id="KW-0812">Transmembrane</keyword>
<feature type="domain" description="Cardiolipin synthase N-terminal" evidence="8">
    <location>
        <begin position="12"/>
        <end position="55"/>
    </location>
</feature>
<feature type="transmembrane region" description="Helical" evidence="7">
    <location>
        <begin position="36"/>
        <end position="59"/>
    </location>
</feature>
<dbReference type="KEGG" id="flh:EJ997_07315"/>
<evidence type="ECO:0000313" key="10">
    <source>
        <dbReference type="Proteomes" id="UP000280344"/>
    </source>
</evidence>
<name>A0A3S9PXT3_9ACTO</name>
<evidence type="ECO:0000256" key="1">
    <source>
        <dbReference type="ARBA" id="ARBA00004651"/>
    </source>
</evidence>
<evidence type="ECO:0000313" key="9">
    <source>
        <dbReference type="EMBL" id="AZQ77171.1"/>
    </source>
</evidence>
<comment type="subcellular location">
    <subcellularLocation>
        <location evidence="1">Cell membrane</location>
        <topology evidence="1">Multi-pass membrane protein</topology>
    </subcellularLocation>
</comment>
<keyword evidence="2" id="KW-1003">Cell membrane</keyword>
<protein>
    <submittedName>
        <fullName evidence="9">PLDc_N domain-containing protein</fullName>
    </submittedName>
</protein>